<keyword evidence="5" id="KW-0130">Cell adhesion</keyword>
<evidence type="ECO:0000313" key="11">
    <source>
        <dbReference type="EMBL" id="MEQ2238831.1"/>
    </source>
</evidence>
<keyword evidence="4 9" id="KW-0106">Calcium</keyword>
<dbReference type="InterPro" id="IPR002126">
    <property type="entry name" value="Cadherin-like_dom"/>
</dbReference>
<evidence type="ECO:0000256" key="8">
    <source>
        <dbReference type="ARBA" id="ARBA00023180"/>
    </source>
</evidence>
<keyword evidence="2" id="KW-0812">Transmembrane</keyword>
<gene>
    <name evidence="11" type="ORF">ILYODFUR_037317</name>
</gene>
<dbReference type="EMBL" id="JAHRIQ010054491">
    <property type="protein sequence ID" value="MEQ2238831.1"/>
    <property type="molecule type" value="Genomic_DNA"/>
</dbReference>
<reference evidence="11 12" key="1">
    <citation type="submission" date="2021-06" db="EMBL/GenBank/DDBJ databases">
        <authorList>
            <person name="Palmer J.M."/>
        </authorList>
    </citation>
    <scope>NUCLEOTIDE SEQUENCE [LARGE SCALE GENOMIC DNA]</scope>
    <source>
        <strain evidence="12">if_2019</strain>
        <tissue evidence="11">Muscle</tissue>
    </source>
</reference>
<dbReference type="PROSITE" id="PS00232">
    <property type="entry name" value="CADHERIN_1"/>
    <property type="match status" value="1"/>
</dbReference>
<evidence type="ECO:0000256" key="4">
    <source>
        <dbReference type="ARBA" id="ARBA00022837"/>
    </source>
</evidence>
<protein>
    <recommendedName>
        <fullName evidence="10">Cadherin domain-containing protein</fullName>
    </recommendedName>
</protein>
<evidence type="ECO:0000256" key="7">
    <source>
        <dbReference type="ARBA" id="ARBA00023136"/>
    </source>
</evidence>
<dbReference type="PANTHER" id="PTHR24028:SF290">
    <property type="entry name" value="PROTOCADHERIN 2 ALPHA A 15-RELATED"/>
    <property type="match status" value="1"/>
</dbReference>
<evidence type="ECO:0000256" key="2">
    <source>
        <dbReference type="ARBA" id="ARBA00022692"/>
    </source>
</evidence>
<organism evidence="11 12">
    <name type="scientific">Ilyodon furcidens</name>
    <name type="common">goldbreast splitfin</name>
    <dbReference type="NCBI Taxonomy" id="33524"/>
    <lineage>
        <taxon>Eukaryota</taxon>
        <taxon>Metazoa</taxon>
        <taxon>Chordata</taxon>
        <taxon>Craniata</taxon>
        <taxon>Vertebrata</taxon>
        <taxon>Euteleostomi</taxon>
        <taxon>Actinopterygii</taxon>
        <taxon>Neopterygii</taxon>
        <taxon>Teleostei</taxon>
        <taxon>Neoteleostei</taxon>
        <taxon>Acanthomorphata</taxon>
        <taxon>Ovalentaria</taxon>
        <taxon>Atherinomorphae</taxon>
        <taxon>Cyprinodontiformes</taxon>
        <taxon>Goodeidae</taxon>
        <taxon>Ilyodon</taxon>
    </lineage>
</organism>
<dbReference type="InterPro" id="IPR020894">
    <property type="entry name" value="Cadherin_CS"/>
</dbReference>
<feature type="domain" description="Cadherin" evidence="10">
    <location>
        <begin position="147"/>
        <end position="229"/>
    </location>
</feature>
<dbReference type="SUPFAM" id="SSF49313">
    <property type="entry name" value="Cadherin-like"/>
    <property type="match status" value="2"/>
</dbReference>
<keyword evidence="6" id="KW-1133">Transmembrane helix</keyword>
<dbReference type="PRINTS" id="PR00205">
    <property type="entry name" value="CADHERIN"/>
</dbReference>
<dbReference type="PANTHER" id="PTHR24028">
    <property type="entry name" value="CADHERIN-87A"/>
    <property type="match status" value="1"/>
</dbReference>
<dbReference type="Proteomes" id="UP001482620">
    <property type="component" value="Unassembled WGS sequence"/>
</dbReference>
<dbReference type="InterPro" id="IPR013164">
    <property type="entry name" value="Cadherin_N"/>
</dbReference>
<dbReference type="InterPro" id="IPR050174">
    <property type="entry name" value="Protocadherin/Cadherin-CA"/>
</dbReference>
<evidence type="ECO:0000256" key="6">
    <source>
        <dbReference type="ARBA" id="ARBA00022989"/>
    </source>
</evidence>
<keyword evidence="7" id="KW-0472">Membrane</keyword>
<evidence type="ECO:0000313" key="12">
    <source>
        <dbReference type="Proteomes" id="UP001482620"/>
    </source>
</evidence>
<dbReference type="Gene3D" id="2.60.40.60">
    <property type="entry name" value="Cadherins"/>
    <property type="match status" value="2"/>
</dbReference>
<evidence type="ECO:0000256" key="1">
    <source>
        <dbReference type="ARBA" id="ARBA00004167"/>
    </source>
</evidence>
<keyword evidence="3" id="KW-0677">Repeat</keyword>
<dbReference type="SMART" id="SM00112">
    <property type="entry name" value="CA"/>
    <property type="match status" value="1"/>
</dbReference>
<keyword evidence="8" id="KW-0325">Glycoprotein</keyword>
<evidence type="ECO:0000256" key="5">
    <source>
        <dbReference type="ARBA" id="ARBA00022889"/>
    </source>
</evidence>
<comment type="subcellular location">
    <subcellularLocation>
        <location evidence="1">Membrane</location>
        <topology evidence="1">Single-pass membrane protein</topology>
    </subcellularLocation>
</comment>
<evidence type="ECO:0000256" key="3">
    <source>
        <dbReference type="ARBA" id="ARBA00022737"/>
    </source>
</evidence>
<keyword evidence="12" id="KW-1185">Reference proteome</keyword>
<dbReference type="Pfam" id="PF08266">
    <property type="entry name" value="Cadherin_2"/>
    <property type="match status" value="1"/>
</dbReference>
<evidence type="ECO:0000259" key="10">
    <source>
        <dbReference type="PROSITE" id="PS50268"/>
    </source>
</evidence>
<dbReference type="PROSITE" id="PS50268">
    <property type="entry name" value="CADHERIN_2"/>
    <property type="match status" value="2"/>
</dbReference>
<feature type="non-terminal residue" evidence="11">
    <location>
        <position position="230"/>
    </location>
</feature>
<sequence length="230" mass="25921">MQTHWCYLTGGGHLKRGFYAAWMRQRWIASVTALLLLGVTSAQIRYSISEELKEGTVVGNIANDLGLDQSTLIGRKYRIVTSQTVPIFRLDPNDGNLYVSRKIDREEVCERTSTCEINLKTVLENPLEVHYVSVEVQDINDHSPIFPENETVVEMFESVLPGVRVPLQPARDPDGGIFSIQHYKLSSNDHFRLEVKDTGDDGKIPVLIVQKSLDREKSARHTLMLTALDG</sequence>
<dbReference type="InterPro" id="IPR015919">
    <property type="entry name" value="Cadherin-like_sf"/>
</dbReference>
<accession>A0ABV0U1C6</accession>
<evidence type="ECO:0000256" key="9">
    <source>
        <dbReference type="PROSITE-ProRule" id="PRU00043"/>
    </source>
</evidence>
<proteinExistence type="predicted"/>
<dbReference type="CDD" id="cd11304">
    <property type="entry name" value="Cadherin_repeat"/>
    <property type="match status" value="2"/>
</dbReference>
<name>A0ABV0U1C6_9TELE</name>
<feature type="domain" description="Cadherin" evidence="10">
    <location>
        <begin position="40"/>
        <end position="146"/>
    </location>
</feature>
<comment type="caution">
    <text evidence="11">The sequence shown here is derived from an EMBL/GenBank/DDBJ whole genome shotgun (WGS) entry which is preliminary data.</text>
</comment>